<evidence type="ECO:0000313" key="2">
    <source>
        <dbReference type="EMBL" id="JAT53321.1"/>
    </source>
</evidence>
<evidence type="ECO:0000256" key="1">
    <source>
        <dbReference type="SAM" id="Phobius"/>
    </source>
</evidence>
<organism evidence="2">
    <name type="scientific">Anthurium amnicola</name>
    <dbReference type="NCBI Taxonomy" id="1678845"/>
    <lineage>
        <taxon>Eukaryota</taxon>
        <taxon>Viridiplantae</taxon>
        <taxon>Streptophyta</taxon>
        <taxon>Embryophyta</taxon>
        <taxon>Tracheophyta</taxon>
        <taxon>Spermatophyta</taxon>
        <taxon>Magnoliopsida</taxon>
        <taxon>Liliopsida</taxon>
        <taxon>Araceae</taxon>
        <taxon>Pothoideae</taxon>
        <taxon>Potheae</taxon>
        <taxon>Anthurium</taxon>
    </lineage>
</organism>
<dbReference type="SUPFAM" id="SSF55856">
    <property type="entry name" value="Cytochrome b5-like heme/steroid binding domain"/>
    <property type="match status" value="1"/>
</dbReference>
<keyword evidence="1" id="KW-0812">Transmembrane</keyword>
<dbReference type="Gene3D" id="3.10.120.10">
    <property type="entry name" value="Cytochrome b5-like heme/steroid binding domain"/>
    <property type="match status" value="1"/>
</dbReference>
<keyword evidence="1" id="KW-1133">Transmembrane helix</keyword>
<keyword evidence="1" id="KW-0472">Membrane</keyword>
<dbReference type="AlphaFoldDB" id="A0A1D1YFB9"/>
<proteinExistence type="predicted"/>
<protein>
    <submittedName>
        <fullName evidence="2">Cytochrome b5</fullName>
    </submittedName>
</protein>
<feature type="transmembrane region" description="Helical" evidence="1">
    <location>
        <begin position="62"/>
        <end position="79"/>
    </location>
</feature>
<sequence length="137" mass="15713">RWFTCFLRTQARKEKKNARCLRCHRVTDPAWRFVPWQSPRRLRRATPASPLSLELHLGFEEMLAIIGTLLACFLLVTLFSRLNKKSSGIGEVIQSPSTQKAFKTYTKAEVSMHSSREDCWIIIKDKAATCHAGLRHG</sequence>
<dbReference type="InterPro" id="IPR036400">
    <property type="entry name" value="Cyt_B5-like_heme/steroid_sf"/>
</dbReference>
<gene>
    <name evidence="2" type="primary">Os05g0108800_0</name>
    <name evidence="2" type="ORF">g.113636</name>
</gene>
<reference evidence="2" key="1">
    <citation type="submission" date="2015-07" db="EMBL/GenBank/DDBJ databases">
        <title>Transcriptome Assembly of Anthurium amnicola.</title>
        <authorList>
            <person name="Suzuki J."/>
        </authorList>
    </citation>
    <scope>NUCLEOTIDE SEQUENCE</scope>
</reference>
<accession>A0A1D1YFB9</accession>
<name>A0A1D1YFB9_9ARAE</name>
<feature type="non-terminal residue" evidence="2">
    <location>
        <position position="1"/>
    </location>
</feature>
<dbReference type="EMBL" id="GDJX01014615">
    <property type="protein sequence ID" value="JAT53321.1"/>
    <property type="molecule type" value="Transcribed_RNA"/>
</dbReference>